<feature type="non-terminal residue" evidence="1">
    <location>
        <position position="48"/>
    </location>
</feature>
<organism evidence="1">
    <name type="scientific">marine sediment metagenome</name>
    <dbReference type="NCBI Taxonomy" id="412755"/>
    <lineage>
        <taxon>unclassified sequences</taxon>
        <taxon>metagenomes</taxon>
        <taxon>ecological metagenomes</taxon>
    </lineage>
</organism>
<proteinExistence type="predicted"/>
<gene>
    <name evidence="1" type="ORF">S01H1_80366</name>
</gene>
<evidence type="ECO:0000313" key="1">
    <source>
        <dbReference type="EMBL" id="GAG47172.1"/>
    </source>
</evidence>
<accession>X0YJ58</accession>
<name>X0YJ58_9ZZZZ</name>
<evidence type="ECO:0008006" key="2">
    <source>
        <dbReference type="Google" id="ProtNLM"/>
    </source>
</evidence>
<reference evidence="1" key="1">
    <citation type="journal article" date="2014" name="Front. Microbiol.">
        <title>High frequency of phylogenetically diverse reductive dehalogenase-homologous genes in deep subseafloor sedimentary metagenomes.</title>
        <authorList>
            <person name="Kawai M."/>
            <person name="Futagami T."/>
            <person name="Toyoda A."/>
            <person name="Takaki Y."/>
            <person name="Nishi S."/>
            <person name="Hori S."/>
            <person name="Arai W."/>
            <person name="Tsubouchi T."/>
            <person name="Morono Y."/>
            <person name="Uchiyama I."/>
            <person name="Ito T."/>
            <person name="Fujiyama A."/>
            <person name="Inagaki F."/>
            <person name="Takami H."/>
        </authorList>
    </citation>
    <scope>NUCLEOTIDE SEQUENCE</scope>
    <source>
        <strain evidence="1">Expedition CK06-06</strain>
    </source>
</reference>
<protein>
    <recommendedName>
        <fullName evidence="2">Transposase</fullName>
    </recommendedName>
</protein>
<dbReference type="EMBL" id="BARS01054265">
    <property type="protein sequence ID" value="GAG47172.1"/>
    <property type="molecule type" value="Genomic_DNA"/>
</dbReference>
<comment type="caution">
    <text evidence="1">The sequence shown here is derived from an EMBL/GenBank/DDBJ whole genome shotgun (WGS) entry which is preliminary data.</text>
</comment>
<sequence length="48" mass="5379">MESTRLEGEIPAVEVSEKPVRRRFSAEYKLRILAEADGCTEQGQVGEL</sequence>
<dbReference type="AlphaFoldDB" id="X0YJ58"/>